<keyword evidence="1" id="KW-0472">Membrane</keyword>
<sequence length="180" mass="21046">MSKSVSNDALWEKLSEIEETINECLKEQKAPVQAQEQRDLTPEIKATKDEIIEKLEKYIQGLGTHCDKHFKFLQSKVGKLENDMADAIACLVHLIKESEKQQNEKNAQSYFKFRFFKVKKTSLVTAVLGILVFILTLFSMKQQNDYSLLINEYYRQRIEAREIQEKTDSLRIENPDIKKK</sequence>
<proteinExistence type="predicted"/>
<gene>
    <name evidence="2" type="ORF">KL86DYS2_12310</name>
</gene>
<evidence type="ECO:0000256" key="1">
    <source>
        <dbReference type="SAM" id="Phobius"/>
    </source>
</evidence>
<feature type="transmembrane region" description="Helical" evidence="1">
    <location>
        <begin position="121"/>
        <end position="140"/>
    </location>
</feature>
<name>A0A212JTP6_9BACT</name>
<dbReference type="AlphaFoldDB" id="A0A212JTP6"/>
<keyword evidence="1" id="KW-1133">Transmembrane helix</keyword>
<organism evidence="2">
    <name type="scientific">uncultured Dysgonomonas sp</name>
    <dbReference type="NCBI Taxonomy" id="206096"/>
    <lineage>
        <taxon>Bacteria</taxon>
        <taxon>Pseudomonadati</taxon>
        <taxon>Bacteroidota</taxon>
        <taxon>Bacteroidia</taxon>
        <taxon>Bacteroidales</taxon>
        <taxon>Dysgonomonadaceae</taxon>
        <taxon>Dysgonomonas</taxon>
        <taxon>environmental samples</taxon>
    </lineage>
</organism>
<dbReference type="EMBL" id="FLUL01000001">
    <property type="protein sequence ID" value="SBW02728.1"/>
    <property type="molecule type" value="Genomic_DNA"/>
</dbReference>
<evidence type="ECO:0000313" key="2">
    <source>
        <dbReference type="EMBL" id="SBW02728.1"/>
    </source>
</evidence>
<accession>A0A212JTP6</accession>
<reference evidence="2" key="1">
    <citation type="submission" date="2016-04" db="EMBL/GenBank/DDBJ databases">
        <authorList>
            <person name="Evans L.H."/>
            <person name="Alamgir A."/>
            <person name="Owens N."/>
            <person name="Weber N.D."/>
            <person name="Virtaneva K."/>
            <person name="Barbian K."/>
            <person name="Babar A."/>
            <person name="Rosenke K."/>
        </authorList>
    </citation>
    <scope>NUCLEOTIDE SEQUENCE</scope>
    <source>
        <strain evidence="2">86-2</strain>
    </source>
</reference>
<protein>
    <submittedName>
        <fullName evidence="2">Uncharacterized protein</fullName>
    </submittedName>
</protein>
<keyword evidence="1" id="KW-0812">Transmembrane</keyword>
<dbReference type="RefSeq" id="WP_296949915.1">
    <property type="nucleotide sequence ID" value="NZ_CALESN010000011.1"/>
</dbReference>